<dbReference type="Pfam" id="PF01244">
    <property type="entry name" value="Peptidase_M19"/>
    <property type="match status" value="1"/>
</dbReference>
<dbReference type="eggNOG" id="COG2355">
    <property type="taxonomic scope" value="Bacteria"/>
</dbReference>
<dbReference type="AlphaFoldDB" id="B7CCY1"/>
<evidence type="ECO:0000313" key="1">
    <source>
        <dbReference type="EMBL" id="EEC89390.1"/>
    </source>
</evidence>
<sequence>MVKGVIKMRVVDMHCDTILELLSRDLKGKEASLYSNDLSIDLEKMKKGNYLLQNFALFTDQKELAIPEQQTMRLYDEYCTQMDKYADYIAPVYTFSDIEKNDKEGKLSSLLTLEDGGVCFSDLAMLRNYYRMGVRMIALTWNYENGIGYPNLSMKDMNGNRPNYKRSVDTERGLTEFGISYVKEMERLGMIIDVSHLNDAGFYDVLKYTTKPFVASHSNARNVCNVARNMSDDMILQLAKRGGVMGLNFCGSFLADRDDHKSCVDDMVKHILYIKDLAGIDVIGLGTDFDGISCPLEIENASMMNLLEEALYKAGLTQEEVEKIFYKNVLRVYKEVL</sequence>
<keyword evidence="2" id="KW-1185">Reference proteome</keyword>
<accession>B7CCY1</accession>
<dbReference type="InterPro" id="IPR008257">
    <property type="entry name" value="Pept_M19"/>
</dbReference>
<protein>
    <submittedName>
        <fullName evidence="1">Renal dipeptidase family protein</fullName>
    </submittedName>
</protein>
<dbReference type="STRING" id="518637.EUBIFOR_02060"/>
<reference evidence="1 2" key="1">
    <citation type="submission" date="2008-10" db="EMBL/GenBank/DDBJ databases">
        <authorList>
            <person name="Fulton L."/>
            <person name="Clifton S."/>
            <person name="Fulton B."/>
            <person name="Xu J."/>
            <person name="Minx P."/>
            <person name="Pepin K.H."/>
            <person name="Johnson M."/>
            <person name="Bhonagiri V."/>
            <person name="Nash W.E."/>
            <person name="Mardis E.R."/>
            <person name="Wilson R.K."/>
        </authorList>
    </citation>
    <scope>NUCLEOTIDE SEQUENCE [LARGE SCALE GENOMIC DNA]</scope>
    <source>
        <strain evidence="1 2">DSM 3989</strain>
    </source>
</reference>
<dbReference type="InterPro" id="IPR032466">
    <property type="entry name" value="Metal_Hydrolase"/>
</dbReference>
<gene>
    <name evidence="1" type="ORF">EUBIFOR_02060</name>
</gene>
<dbReference type="CDD" id="cd01301">
    <property type="entry name" value="rDP_like"/>
    <property type="match status" value="1"/>
</dbReference>
<dbReference type="GO" id="GO:0070573">
    <property type="term" value="F:metallodipeptidase activity"/>
    <property type="evidence" value="ECO:0007669"/>
    <property type="project" value="InterPro"/>
</dbReference>
<name>B7CCY1_9FIRM</name>
<dbReference type="PROSITE" id="PS51365">
    <property type="entry name" value="RENAL_DIPEPTIDASE_2"/>
    <property type="match status" value="1"/>
</dbReference>
<dbReference type="PANTHER" id="PTHR10443:SF12">
    <property type="entry name" value="DIPEPTIDASE"/>
    <property type="match status" value="1"/>
</dbReference>
<comment type="caution">
    <text evidence="1">The sequence shown here is derived from an EMBL/GenBank/DDBJ whole genome shotgun (WGS) entry which is preliminary data.</text>
</comment>
<proteinExistence type="predicted"/>
<dbReference type="SUPFAM" id="SSF51556">
    <property type="entry name" value="Metallo-dependent hydrolases"/>
    <property type="match status" value="1"/>
</dbReference>
<dbReference type="EMBL" id="ABYT01000108">
    <property type="protein sequence ID" value="EEC89390.1"/>
    <property type="molecule type" value="Genomic_DNA"/>
</dbReference>
<dbReference type="GO" id="GO:0006508">
    <property type="term" value="P:proteolysis"/>
    <property type="evidence" value="ECO:0007669"/>
    <property type="project" value="InterPro"/>
</dbReference>
<evidence type="ECO:0000313" key="2">
    <source>
        <dbReference type="Proteomes" id="UP000004315"/>
    </source>
</evidence>
<reference evidence="1 2" key="2">
    <citation type="submission" date="2008-11" db="EMBL/GenBank/DDBJ databases">
        <title>Draft genome sequence of Eubacterium biforme (DSM 3989).</title>
        <authorList>
            <person name="Sudarsanam P."/>
            <person name="Ley R."/>
            <person name="Guruge J."/>
            <person name="Turnbaugh P.J."/>
            <person name="Mahowald M."/>
            <person name="Liep D."/>
            <person name="Gordon J."/>
        </authorList>
    </citation>
    <scope>NUCLEOTIDE SEQUENCE [LARGE SCALE GENOMIC DNA]</scope>
    <source>
        <strain evidence="1 2">DSM 3989</strain>
    </source>
</reference>
<organism evidence="1 2">
    <name type="scientific">Holdemanella biformis DSM 3989</name>
    <dbReference type="NCBI Taxonomy" id="518637"/>
    <lineage>
        <taxon>Bacteria</taxon>
        <taxon>Bacillati</taxon>
        <taxon>Bacillota</taxon>
        <taxon>Erysipelotrichia</taxon>
        <taxon>Erysipelotrichales</taxon>
        <taxon>Erysipelotrichaceae</taxon>
        <taxon>Holdemanella</taxon>
    </lineage>
</organism>
<dbReference type="PANTHER" id="PTHR10443">
    <property type="entry name" value="MICROSOMAL DIPEPTIDASE"/>
    <property type="match status" value="1"/>
</dbReference>
<dbReference type="Proteomes" id="UP000004315">
    <property type="component" value="Unassembled WGS sequence"/>
</dbReference>
<dbReference type="HOGENOM" id="CLU_031404_2_1_9"/>
<dbReference type="Gene3D" id="3.20.20.140">
    <property type="entry name" value="Metal-dependent hydrolases"/>
    <property type="match status" value="1"/>
</dbReference>